<keyword evidence="2" id="KW-1185">Reference proteome</keyword>
<dbReference type="Proteomes" id="UP000239872">
    <property type="component" value="Unassembled WGS sequence"/>
</dbReference>
<organism evidence="1 2">
    <name type="scientific">Flavipsychrobacter stenotrophus</name>
    <dbReference type="NCBI Taxonomy" id="2077091"/>
    <lineage>
        <taxon>Bacteria</taxon>
        <taxon>Pseudomonadati</taxon>
        <taxon>Bacteroidota</taxon>
        <taxon>Chitinophagia</taxon>
        <taxon>Chitinophagales</taxon>
        <taxon>Chitinophagaceae</taxon>
        <taxon>Flavipsychrobacter</taxon>
    </lineage>
</organism>
<evidence type="ECO:0000313" key="2">
    <source>
        <dbReference type="Proteomes" id="UP000239872"/>
    </source>
</evidence>
<accession>A0A2S7SZN8</accession>
<dbReference type="AlphaFoldDB" id="A0A2S7SZN8"/>
<reference evidence="1 2" key="1">
    <citation type="submission" date="2018-01" db="EMBL/GenBank/DDBJ databases">
        <title>A novel member of the phylum Bacteroidetes isolated from glacier ice.</title>
        <authorList>
            <person name="Liu Q."/>
            <person name="Xin Y.-H."/>
        </authorList>
    </citation>
    <scope>NUCLEOTIDE SEQUENCE [LARGE SCALE GENOMIC DNA]</scope>
    <source>
        <strain evidence="1 2">RB1R16</strain>
    </source>
</reference>
<name>A0A2S7SZN8_9BACT</name>
<sequence length="309" mass="32818">MAIVLYSGCKKEDYHNNTPVVVVPDKTKLYQLFSSLRGTPQTFTVTAGTYQTVTASGGTKLKFYPNSFKDASGNIITSGTVTLQITEAYKVGAMIANMAVPVSTDGRQLISGGEVKIKATMGGQEVFANKYSTSFKQPATSTQPMELFIGTTDSDSVTTWTPADTTGSGTSAGGGTTLDTSGITTAYYTFDSCNHFNWINCDHFYSCGCTLTDINFDIVDTTFNAYNTAVFVIFPSINSVGNAYPGSGHDFAYNNVPVGTTIDIVCVSVIGTNYYYCHQTGITTAAGLVVNPVMTAQTLSYITAALAAL</sequence>
<dbReference type="EMBL" id="PPSL01000002">
    <property type="protein sequence ID" value="PQJ12035.1"/>
    <property type="molecule type" value="Genomic_DNA"/>
</dbReference>
<comment type="caution">
    <text evidence="1">The sequence shown here is derived from an EMBL/GenBank/DDBJ whole genome shotgun (WGS) entry which is preliminary data.</text>
</comment>
<evidence type="ECO:0000313" key="1">
    <source>
        <dbReference type="EMBL" id="PQJ12035.1"/>
    </source>
</evidence>
<proteinExistence type="predicted"/>
<gene>
    <name evidence="1" type="ORF">CJD36_009615</name>
</gene>
<protein>
    <submittedName>
        <fullName evidence="1">Uncharacterized protein</fullName>
    </submittedName>
</protein>